<dbReference type="InterPro" id="IPR003836">
    <property type="entry name" value="Glucokinase"/>
</dbReference>
<dbReference type="PANTHER" id="PTHR47363">
    <property type="entry name" value="GLUCOKINASE"/>
    <property type="match status" value="1"/>
</dbReference>
<sequence length="379" mass="41541">MNSTKGSIPFTLKMVFLPIATSTISHSECSLILSGDCGGTNTRLSLWNIPKSAIWLKGNVIPGESIFAKKYLNEEYSSFDEVCRLFMNEATQLIDDVPEACVLACAGPILNNTVDFTNVEFGWKIDGSSLEKQFGIKHVKLINDFAAMGYGLLTLRPHEYIVLNDAPKDESAPMATIGAGTGLGECFLTPDSGGQYSCFASEGGHTDFAPADEIEIELYNEIKAKLGCHQRFSVERIVSGPGLATIYAFLARKFPDKVDSNVHAKFLQAKTQKGRVVGENAKTNELCNQTMEIFVGAYGREAGNAMLKYLPRGGFYITGGLAPKNLDYFTKKDLFLNSLFDKGRVSPALRACPIYLVLTEELGERGAHFYAYQLLHSCV</sequence>
<protein>
    <recommendedName>
        <fullName evidence="5">Glucokinase</fullName>
    </recommendedName>
</protein>
<evidence type="ECO:0000313" key="4">
    <source>
        <dbReference type="Proteomes" id="UP001158986"/>
    </source>
</evidence>
<accession>A0ABN8D710</accession>
<proteinExistence type="predicted"/>
<name>A0ABN8D710_9STRA</name>
<dbReference type="Gene3D" id="3.40.367.20">
    <property type="match status" value="1"/>
</dbReference>
<dbReference type="Pfam" id="PF02685">
    <property type="entry name" value="Glucokinase"/>
    <property type="match status" value="1"/>
</dbReference>
<evidence type="ECO:0000256" key="1">
    <source>
        <dbReference type="ARBA" id="ARBA00022679"/>
    </source>
</evidence>
<evidence type="ECO:0000256" key="2">
    <source>
        <dbReference type="ARBA" id="ARBA00022777"/>
    </source>
</evidence>
<evidence type="ECO:0008006" key="5">
    <source>
        <dbReference type="Google" id="ProtNLM"/>
    </source>
</evidence>
<dbReference type="InterPro" id="IPR043129">
    <property type="entry name" value="ATPase_NBD"/>
</dbReference>
<dbReference type="SUPFAM" id="SSF53067">
    <property type="entry name" value="Actin-like ATPase domain"/>
    <property type="match status" value="1"/>
</dbReference>
<gene>
    <name evidence="3" type="ORF">PBS001_LOCUS7663</name>
</gene>
<dbReference type="CDD" id="cd24008">
    <property type="entry name" value="ASKHA_NBD_GLK"/>
    <property type="match status" value="1"/>
</dbReference>
<keyword evidence="1" id="KW-0808">Transferase</keyword>
<organism evidence="3 4">
    <name type="scientific">Peronospora belbahrii</name>
    <dbReference type="NCBI Taxonomy" id="622444"/>
    <lineage>
        <taxon>Eukaryota</taxon>
        <taxon>Sar</taxon>
        <taxon>Stramenopiles</taxon>
        <taxon>Oomycota</taxon>
        <taxon>Peronosporomycetes</taxon>
        <taxon>Peronosporales</taxon>
        <taxon>Peronosporaceae</taxon>
        <taxon>Peronospora</taxon>
    </lineage>
</organism>
<reference evidence="3 4" key="1">
    <citation type="submission" date="2021-11" db="EMBL/GenBank/DDBJ databases">
        <authorList>
            <person name="Islam A."/>
            <person name="Islam S."/>
            <person name="Flora M.S."/>
            <person name="Rahman M."/>
            <person name="Ziaur R.M."/>
            <person name="Epstein J.H."/>
            <person name="Hassan M."/>
            <person name="Klassen M."/>
            <person name="Woodard K."/>
            <person name="Webb A."/>
            <person name="Webby R.J."/>
            <person name="El Zowalaty M.E."/>
        </authorList>
    </citation>
    <scope>NUCLEOTIDE SEQUENCE [LARGE SCALE GENOMIC DNA]</scope>
    <source>
        <strain evidence="3">Pbs1</strain>
    </source>
</reference>
<keyword evidence="2" id="KW-0418">Kinase</keyword>
<keyword evidence="4" id="KW-1185">Reference proteome</keyword>
<dbReference type="PANTHER" id="PTHR47363:SF1">
    <property type="entry name" value="GLUCOKINASE"/>
    <property type="match status" value="1"/>
</dbReference>
<dbReference type="Proteomes" id="UP001158986">
    <property type="component" value="Unassembled WGS sequence"/>
</dbReference>
<dbReference type="EMBL" id="CAKLCB010000375">
    <property type="protein sequence ID" value="CAH0521203.1"/>
    <property type="molecule type" value="Genomic_DNA"/>
</dbReference>
<comment type="caution">
    <text evidence="3">The sequence shown here is derived from an EMBL/GenBank/DDBJ whole genome shotgun (WGS) entry which is preliminary data.</text>
</comment>
<dbReference type="Gene3D" id="3.30.420.40">
    <property type="match status" value="1"/>
</dbReference>
<evidence type="ECO:0000313" key="3">
    <source>
        <dbReference type="EMBL" id="CAH0521203.1"/>
    </source>
</evidence>
<dbReference type="NCBIfam" id="TIGR00749">
    <property type="entry name" value="glk"/>
    <property type="match status" value="1"/>
</dbReference>